<reference evidence="4 5" key="1">
    <citation type="journal article" date="2020" name="Nat. Food">
        <title>A phased Vanilla planifolia genome enables genetic improvement of flavour and production.</title>
        <authorList>
            <person name="Hasing T."/>
            <person name="Tang H."/>
            <person name="Brym M."/>
            <person name="Khazi F."/>
            <person name="Huang T."/>
            <person name="Chambers A.H."/>
        </authorList>
    </citation>
    <scope>NUCLEOTIDE SEQUENCE [LARGE SCALE GENOMIC DNA]</scope>
    <source>
        <tissue evidence="3">Leaf</tissue>
    </source>
</reference>
<evidence type="ECO:0000256" key="1">
    <source>
        <dbReference type="SAM" id="MobiDB-lite"/>
    </source>
</evidence>
<gene>
    <name evidence="3" type="ORF">HPP92_024449</name>
    <name evidence="2" type="ORF">HPP92_024751</name>
</gene>
<feature type="region of interest" description="Disordered" evidence="1">
    <location>
        <begin position="81"/>
        <end position="106"/>
    </location>
</feature>
<evidence type="ECO:0000313" key="5">
    <source>
        <dbReference type="Proteomes" id="UP000639772"/>
    </source>
</evidence>
<sequence>MTRWKWNAWGKKSRKKMRMNIDVARKSVLPCTGEGPQRGVVVTGRAAVWAGAAEFGRAGRACGRRWLRSPAGLGAGLARRSNPVCFGGADGAAGGGSGGGRRRRRP</sequence>
<dbReference type="AlphaFoldDB" id="A0A835PQR8"/>
<dbReference type="EMBL" id="JADCNM010000013">
    <property type="protein sequence ID" value="KAG0456661.1"/>
    <property type="molecule type" value="Genomic_DNA"/>
</dbReference>
<dbReference type="EMBL" id="JADCNL010000013">
    <property type="protein sequence ID" value="KAG0455459.1"/>
    <property type="molecule type" value="Genomic_DNA"/>
</dbReference>
<evidence type="ECO:0000313" key="4">
    <source>
        <dbReference type="Proteomes" id="UP000636800"/>
    </source>
</evidence>
<dbReference type="Proteomes" id="UP000636800">
    <property type="component" value="Chromosome 13"/>
</dbReference>
<name>A0A835PQR8_VANPL</name>
<protein>
    <submittedName>
        <fullName evidence="3">Uncharacterized protein</fullName>
    </submittedName>
</protein>
<feature type="compositionally biased region" description="Gly residues" evidence="1">
    <location>
        <begin position="88"/>
        <end position="99"/>
    </location>
</feature>
<organism evidence="3 5">
    <name type="scientific">Vanilla planifolia</name>
    <name type="common">Vanilla</name>
    <dbReference type="NCBI Taxonomy" id="51239"/>
    <lineage>
        <taxon>Eukaryota</taxon>
        <taxon>Viridiplantae</taxon>
        <taxon>Streptophyta</taxon>
        <taxon>Embryophyta</taxon>
        <taxon>Tracheophyta</taxon>
        <taxon>Spermatophyta</taxon>
        <taxon>Magnoliopsida</taxon>
        <taxon>Liliopsida</taxon>
        <taxon>Asparagales</taxon>
        <taxon>Orchidaceae</taxon>
        <taxon>Vanilloideae</taxon>
        <taxon>Vanilleae</taxon>
        <taxon>Vanilla</taxon>
    </lineage>
</organism>
<evidence type="ECO:0000313" key="3">
    <source>
        <dbReference type="EMBL" id="KAG0456661.1"/>
    </source>
</evidence>
<evidence type="ECO:0000313" key="2">
    <source>
        <dbReference type="EMBL" id="KAG0455459.1"/>
    </source>
</evidence>
<comment type="caution">
    <text evidence="3">The sequence shown here is derived from an EMBL/GenBank/DDBJ whole genome shotgun (WGS) entry which is preliminary data.</text>
</comment>
<accession>A0A835PQR8</accession>
<proteinExistence type="predicted"/>
<dbReference type="Proteomes" id="UP000639772">
    <property type="component" value="Chromosome 13"/>
</dbReference>
<keyword evidence="4" id="KW-1185">Reference proteome</keyword>